<comment type="subcellular location">
    <subcellularLocation>
        <location evidence="1">Cell membrane</location>
        <topology evidence="1">Multi-pass membrane protein</topology>
    </subcellularLocation>
</comment>
<dbReference type="PANTHER" id="PTHR11795:SF445">
    <property type="entry name" value="AMINO ACID ABC TRANSPORTER PERMEASE PROTEIN"/>
    <property type="match status" value="1"/>
</dbReference>
<sequence>MLLQQILNGTVSGAIYALFALGFTLIFGVQKLLNLAHGAIFMAGAFIAYYATAQGLPFWFALLLATIATGTISVVVDFVAFRQLRKAGHAEFAAIVTSIGVDLILMNIAQQVSNTKVLSFPFGTFPVKFFSFWGMRISLLQLTILGLVLFLVLALAYYINRTSFGRQVRAVSSNEHASALLGVSASAVYRQTFFIAGALAGLAGVLIGLSFNSIHFMMGEPFLLQAFVVVVIGGLGSLQGAVVAAILIGIVQSLTIAYLSSELSTAIIFALLFVTLLFFPNGLFGRASNYAGGSRR</sequence>
<comment type="similarity">
    <text evidence="8">Belongs to the binding-protein-dependent transport system permease family. LivHM subfamily.</text>
</comment>
<comment type="caution">
    <text evidence="10">The sequence shown here is derived from an EMBL/GenBank/DDBJ whole genome shotgun (WGS) entry which is preliminary data.</text>
</comment>
<organism evidence="10 11">
    <name type="scientific">Paracoccus siganidrum</name>
    <dbReference type="NCBI Taxonomy" id="1276757"/>
    <lineage>
        <taxon>Bacteria</taxon>
        <taxon>Pseudomonadati</taxon>
        <taxon>Pseudomonadota</taxon>
        <taxon>Alphaproteobacteria</taxon>
        <taxon>Rhodobacterales</taxon>
        <taxon>Paracoccaceae</taxon>
        <taxon>Paracoccus</taxon>
    </lineage>
</organism>
<dbReference type="GO" id="GO:0022857">
    <property type="term" value="F:transmembrane transporter activity"/>
    <property type="evidence" value="ECO:0007669"/>
    <property type="project" value="InterPro"/>
</dbReference>
<accession>A0A419AAX1</accession>
<name>A0A419AAX1_9RHOB</name>
<evidence type="ECO:0000256" key="9">
    <source>
        <dbReference type="SAM" id="Phobius"/>
    </source>
</evidence>
<dbReference type="RefSeq" id="WP_119896809.1">
    <property type="nucleotide sequence ID" value="NZ_QNRC01000022.1"/>
</dbReference>
<feature type="transmembrane region" description="Helical" evidence="9">
    <location>
        <begin position="193"/>
        <end position="216"/>
    </location>
</feature>
<dbReference type="PANTHER" id="PTHR11795">
    <property type="entry name" value="BRANCHED-CHAIN AMINO ACID TRANSPORT SYSTEM PERMEASE PROTEIN LIVH"/>
    <property type="match status" value="1"/>
</dbReference>
<dbReference type="EMBL" id="QZEW01000011">
    <property type="protein sequence ID" value="RJL20270.1"/>
    <property type="molecule type" value="Genomic_DNA"/>
</dbReference>
<dbReference type="CDD" id="cd06582">
    <property type="entry name" value="TM_PBP1_LivH_like"/>
    <property type="match status" value="1"/>
</dbReference>
<evidence type="ECO:0000256" key="6">
    <source>
        <dbReference type="ARBA" id="ARBA00022989"/>
    </source>
</evidence>
<feature type="transmembrane region" description="Helical" evidence="9">
    <location>
        <begin position="222"/>
        <end position="251"/>
    </location>
</feature>
<protein>
    <submittedName>
        <fullName evidence="10">Branched-chain amino acid ABC transporter permease</fullName>
    </submittedName>
</protein>
<evidence type="ECO:0000256" key="8">
    <source>
        <dbReference type="ARBA" id="ARBA00037998"/>
    </source>
</evidence>
<keyword evidence="11" id="KW-1185">Reference proteome</keyword>
<dbReference type="InterPro" id="IPR001851">
    <property type="entry name" value="ABC_transp_permease"/>
</dbReference>
<feature type="transmembrane region" description="Helical" evidence="9">
    <location>
        <begin position="263"/>
        <end position="284"/>
    </location>
</feature>
<dbReference type="OrthoDB" id="9810089at2"/>
<evidence type="ECO:0000313" key="11">
    <source>
        <dbReference type="Proteomes" id="UP000283587"/>
    </source>
</evidence>
<gene>
    <name evidence="10" type="ORF">D3P05_03545</name>
</gene>
<keyword evidence="5" id="KW-0029">Amino-acid transport</keyword>
<evidence type="ECO:0000313" key="10">
    <source>
        <dbReference type="EMBL" id="RJL20270.1"/>
    </source>
</evidence>
<evidence type="ECO:0000256" key="7">
    <source>
        <dbReference type="ARBA" id="ARBA00023136"/>
    </source>
</evidence>
<feature type="transmembrane region" description="Helical" evidence="9">
    <location>
        <begin position="133"/>
        <end position="159"/>
    </location>
</feature>
<dbReference type="InterPro" id="IPR052157">
    <property type="entry name" value="BCAA_transport_permease"/>
</dbReference>
<keyword evidence="3" id="KW-1003">Cell membrane</keyword>
<feature type="transmembrane region" description="Helical" evidence="9">
    <location>
        <begin position="58"/>
        <end position="80"/>
    </location>
</feature>
<evidence type="ECO:0000256" key="3">
    <source>
        <dbReference type="ARBA" id="ARBA00022475"/>
    </source>
</evidence>
<keyword evidence="2" id="KW-0813">Transport</keyword>
<keyword evidence="7 9" id="KW-0472">Membrane</keyword>
<dbReference type="Pfam" id="PF02653">
    <property type="entry name" value="BPD_transp_2"/>
    <property type="match status" value="1"/>
</dbReference>
<keyword evidence="4 9" id="KW-0812">Transmembrane</keyword>
<evidence type="ECO:0000256" key="2">
    <source>
        <dbReference type="ARBA" id="ARBA00022448"/>
    </source>
</evidence>
<feature type="transmembrane region" description="Helical" evidence="9">
    <location>
        <begin position="32"/>
        <end position="52"/>
    </location>
</feature>
<proteinExistence type="inferred from homology"/>
<feature type="transmembrane region" description="Helical" evidence="9">
    <location>
        <begin position="6"/>
        <end position="27"/>
    </location>
</feature>
<feature type="transmembrane region" description="Helical" evidence="9">
    <location>
        <begin position="92"/>
        <end position="113"/>
    </location>
</feature>
<reference evidence="11" key="1">
    <citation type="submission" date="2018-09" db="EMBL/GenBank/DDBJ databases">
        <title>Paracoccus onubensis nov. sp. a moderate halophilic bacterium isolated from Gruta de las Maravillas (Aracena, Spain).</title>
        <authorList>
            <person name="Jurado V."/>
            <person name="Gutierrez-Patricio S."/>
            <person name="Gonzalez-Pimentel J.L."/>
            <person name="Miller A.Z."/>
            <person name="Laiz L."/>
            <person name="Saiz-Jimenez C."/>
        </authorList>
    </citation>
    <scope>NUCLEOTIDE SEQUENCE [LARGE SCALE GENOMIC DNA]</scope>
    <source>
        <strain evidence="11">DSM 26381</strain>
    </source>
</reference>
<dbReference type="GO" id="GO:0005886">
    <property type="term" value="C:plasma membrane"/>
    <property type="evidence" value="ECO:0007669"/>
    <property type="project" value="UniProtKB-SubCell"/>
</dbReference>
<evidence type="ECO:0000256" key="1">
    <source>
        <dbReference type="ARBA" id="ARBA00004651"/>
    </source>
</evidence>
<keyword evidence="6 9" id="KW-1133">Transmembrane helix</keyword>
<evidence type="ECO:0000256" key="4">
    <source>
        <dbReference type="ARBA" id="ARBA00022692"/>
    </source>
</evidence>
<dbReference type="GO" id="GO:0006865">
    <property type="term" value="P:amino acid transport"/>
    <property type="evidence" value="ECO:0007669"/>
    <property type="project" value="UniProtKB-KW"/>
</dbReference>
<dbReference type="Proteomes" id="UP000283587">
    <property type="component" value="Unassembled WGS sequence"/>
</dbReference>
<dbReference type="AlphaFoldDB" id="A0A419AAX1"/>
<evidence type="ECO:0000256" key="5">
    <source>
        <dbReference type="ARBA" id="ARBA00022970"/>
    </source>
</evidence>